<dbReference type="GO" id="GO:0006790">
    <property type="term" value="P:sulfur compound metabolic process"/>
    <property type="evidence" value="ECO:0007669"/>
    <property type="project" value="TreeGrafter"/>
</dbReference>
<dbReference type="InterPro" id="IPR051135">
    <property type="entry name" value="Gal/GlcNAc/GalNAc_ST"/>
</dbReference>
<dbReference type="OMA" id="TFYYFEP"/>
<dbReference type="InterPro" id="IPR027417">
    <property type="entry name" value="P-loop_NTPase"/>
</dbReference>
<dbReference type="AlphaFoldDB" id="A0A8W8NE71"/>
<evidence type="ECO:0000259" key="2">
    <source>
        <dbReference type="Pfam" id="PF00685"/>
    </source>
</evidence>
<organism evidence="3 4">
    <name type="scientific">Magallana gigas</name>
    <name type="common">Pacific oyster</name>
    <name type="synonym">Crassostrea gigas</name>
    <dbReference type="NCBI Taxonomy" id="29159"/>
    <lineage>
        <taxon>Eukaryota</taxon>
        <taxon>Metazoa</taxon>
        <taxon>Spiralia</taxon>
        <taxon>Lophotrochozoa</taxon>
        <taxon>Mollusca</taxon>
        <taxon>Bivalvia</taxon>
        <taxon>Autobranchia</taxon>
        <taxon>Pteriomorphia</taxon>
        <taxon>Ostreida</taxon>
        <taxon>Ostreoidea</taxon>
        <taxon>Ostreidae</taxon>
        <taxon>Magallana</taxon>
    </lineage>
</organism>
<keyword evidence="1" id="KW-1133">Transmembrane helix</keyword>
<evidence type="ECO:0000313" key="4">
    <source>
        <dbReference type="Proteomes" id="UP000005408"/>
    </source>
</evidence>
<dbReference type="Pfam" id="PF00685">
    <property type="entry name" value="Sulfotransfer_1"/>
    <property type="match status" value="1"/>
</dbReference>
<feature type="domain" description="Sulfotransferase" evidence="2">
    <location>
        <begin position="46"/>
        <end position="323"/>
    </location>
</feature>
<feature type="transmembrane region" description="Helical" evidence="1">
    <location>
        <begin position="7"/>
        <end position="25"/>
    </location>
</feature>
<dbReference type="OrthoDB" id="6138663at2759"/>
<dbReference type="GeneID" id="105337601"/>
<dbReference type="PANTHER" id="PTHR10704:SF44">
    <property type="entry name" value="LD35051P-RELATED"/>
    <property type="match status" value="1"/>
</dbReference>
<evidence type="ECO:0000313" key="3">
    <source>
        <dbReference type="EnsemblMetazoa" id="G6537.1:cds"/>
    </source>
</evidence>
<dbReference type="InterPro" id="IPR000863">
    <property type="entry name" value="Sulfotransferase_dom"/>
</dbReference>
<dbReference type="Gene3D" id="3.40.50.300">
    <property type="entry name" value="P-loop containing nucleotide triphosphate hydrolases"/>
    <property type="match status" value="1"/>
</dbReference>
<dbReference type="EnsemblMetazoa" id="G6537.1">
    <property type="protein sequence ID" value="G6537.1:cds"/>
    <property type="gene ID" value="G6537"/>
</dbReference>
<evidence type="ECO:0000256" key="1">
    <source>
        <dbReference type="SAM" id="Phobius"/>
    </source>
</evidence>
<keyword evidence="1" id="KW-0472">Membrane</keyword>
<dbReference type="Proteomes" id="UP000005408">
    <property type="component" value="Unassembled WGS sequence"/>
</dbReference>
<protein>
    <recommendedName>
        <fullName evidence="2">Sulfotransferase domain-containing protein</fullName>
    </recommendedName>
</protein>
<reference evidence="3" key="1">
    <citation type="submission" date="2022-08" db="UniProtKB">
        <authorList>
            <consortium name="EnsemblMetazoa"/>
        </authorList>
    </citation>
    <scope>IDENTIFICATION</scope>
    <source>
        <strain evidence="3">05x7-T-G4-1.051#20</strain>
    </source>
</reference>
<name>A0A8W8NE71_MAGGI</name>
<accession>A0A8W8NE71</accession>
<keyword evidence="1" id="KW-0812">Transmembrane</keyword>
<dbReference type="GO" id="GO:0006044">
    <property type="term" value="P:N-acetylglucosamine metabolic process"/>
    <property type="evidence" value="ECO:0007669"/>
    <property type="project" value="TreeGrafter"/>
</dbReference>
<dbReference type="PANTHER" id="PTHR10704">
    <property type="entry name" value="CARBOHYDRATE SULFOTRANSFERASE"/>
    <property type="match status" value="1"/>
</dbReference>
<keyword evidence="4" id="KW-1185">Reference proteome</keyword>
<sequence length="354" mass="41167">MLRNQYYLLFCLCTFVIATLFTYVLQRHCYNCPLLNHRASDPDPTLILVLTYLRSGSTLTGDILQQSPKSFYMYEPLRSYKSNIFLDGQICNIFTMNCSKHSTERILTVMEDLFRCRLQQHKLQVLLPRKHSVAVMSVIPFCKSRPGFDTCMKKLQTLCYQSQSIILKTIRLSMEIMPRLLKKFPGLKIVHLLRDPRGIIDSRRRGGFLRNTGKAQSSKSLCTLIRKNVQYSKTLQKRFPNSITTVLYEDIAKNPMDLSNKLYRDLDLEYSDNFKEWIFNHTSAGTPNNSYYGTVRSNSSKTSQSWRKRLSFKDVKIIEDECGDVIDLLGFRKVIDVEDQKNTDQTLKVRDVDL</sequence>
<dbReference type="KEGG" id="crg:105337601"/>
<dbReference type="SUPFAM" id="SSF52540">
    <property type="entry name" value="P-loop containing nucleoside triphosphate hydrolases"/>
    <property type="match status" value="1"/>
</dbReference>
<dbReference type="RefSeq" id="XP_011440696.2">
    <property type="nucleotide sequence ID" value="XM_011442394.4"/>
</dbReference>
<dbReference type="GO" id="GO:0001517">
    <property type="term" value="F:N-acetylglucosamine 6-O-sulfotransferase activity"/>
    <property type="evidence" value="ECO:0007669"/>
    <property type="project" value="TreeGrafter"/>
</dbReference>
<proteinExistence type="predicted"/>